<dbReference type="OrthoDB" id="1738329at2759"/>
<dbReference type="EMBL" id="JACXVP010000003">
    <property type="protein sequence ID" value="KAG5616778.1"/>
    <property type="molecule type" value="Genomic_DNA"/>
</dbReference>
<evidence type="ECO:0000313" key="2">
    <source>
        <dbReference type="Proteomes" id="UP000824120"/>
    </source>
</evidence>
<protein>
    <recommendedName>
        <fullName evidence="3">DUF4283 domain-containing protein</fullName>
    </recommendedName>
</protein>
<dbReference type="PANTHER" id="PTHR33233">
    <property type="entry name" value="ENDONUCLEASE/EXONUCLEASE/PHOSPHATASE"/>
    <property type="match status" value="1"/>
</dbReference>
<gene>
    <name evidence="1" type="ORF">H5410_016602</name>
</gene>
<comment type="caution">
    <text evidence="1">The sequence shown here is derived from an EMBL/GenBank/DDBJ whole genome shotgun (WGS) entry which is preliminary data.</text>
</comment>
<proteinExistence type="predicted"/>
<dbReference type="AlphaFoldDB" id="A0A9J5ZXT0"/>
<dbReference type="Proteomes" id="UP000824120">
    <property type="component" value="Chromosome 3"/>
</dbReference>
<reference evidence="1 2" key="1">
    <citation type="submission" date="2020-09" db="EMBL/GenBank/DDBJ databases">
        <title>De no assembly of potato wild relative species, Solanum commersonii.</title>
        <authorList>
            <person name="Cho K."/>
        </authorList>
    </citation>
    <scope>NUCLEOTIDE SEQUENCE [LARGE SCALE GENOMIC DNA]</scope>
    <source>
        <strain evidence="1">LZ3.2</strain>
        <tissue evidence="1">Leaf</tissue>
    </source>
</reference>
<accession>A0A9J5ZXT0</accession>
<keyword evidence="2" id="KW-1185">Reference proteome</keyword>
<organism evidence="1 2">
    <name type="scientific">Solanum commersonii</name>
    <name type="common">Commerson's wild potato</name>
    <name type="synonym">Commerson's nightshade</name>
    <dbReference type="NCBI Taxonomy" id="4109"/>
    <lineage>
        <taxon>Eukaryota</taxon>
        <taxon>Viridiplantae</taxon>
        <taxon>Streptophyta</taxon>
        <taxon>Embryophyta</taxon>
        <taxon>Tracheophyta</taxon>
        <taxon>Spermatophyta</taxon>
        <taxon>Magnoliopsida</taxon>
        <taxon>eudicotyledons</taxon>
        <taxon>Gunneridae</taxon>
        <taxon>Pentapetalae</taxon>
        <taxon>asterids</taxon>
        <taxon>lamiids</taxon>
        <taxon>Solanales</taxon>
        <taxon>Solanaceae</taxon>
        <taxon>Solanoideae</taxon>
        <taxon>Solaneae</taxon>
        <taxon>Solanum</taxon>
    </lineage>
</organism>
<name>A0A9J5ZXT0_SOLCO</name>
<evidence type="ECO:0000313" key="1">
    <source>
        <dbReference type="EMBL" id="KAG5616778.1"/>
    </source>
</evidence>
<evidence type="ECO:0008006" key="3">
    <source>
        <dbReference type="Google" id="ProtNLM"/>
    </source>
</evidence>
<dbReference type="PANTHER" id="PTHR33233:SF17">
    <property type="entry name" value="DUF4283 DOMAIN-CONTAINING PROTEIN"/>
    <property type="match status" value="1"/>
</dbReference>
<sequence>MGKRARVPTQKALMAKEALQMKGNSQRGRKTGQIEGKIVESSLNVAESSTKSGARDTEKLKLRNVESPSNQLVSAGIIERGISQGTGQVNETVPGCKDPLRQQHKQAESIWDGITRTSSVGSLVESSNSKKSWADEVEEETVSLGKKKSIWNDFDIAKLSNAGYKLEYVALGKEGDIVEIELEDISSEITYWGNAMVCYVLGAHPPFQVIQGYIQRLWGKYGIDKVAMLRNGVLVMLFETKIGKQEILQGAKKAKY</sequence>